<dbReference type="Proteomes" id="UP001165960">
    <property type="component" value="Unassembled WGS sequence"/>
</dbReference>
<name>A0ACC2UFB7_9FUNG</name>
<accession>A0ACC2UFB7</accession>
<comment type="caution">
    <text evidence="1">The sequence shown here is derived from an EMBL/GenBank/DDBJ whole genome shotgun (WGS) entry which is preliminary data.</text>
</comment>
<proteinExistence type="predicted"/>
<keyword evidence="2" id="KW-1185">Reference proteome</keyword>
<reference evidence="1" key="1">
    <citation type="submission" date="2022-04" db="EMBL/GenBank/DDBJ databases">
        <title>Genome of the entomopathogenic fungus Entomophthora muscae.</title>
        <authorList>
            <person name="Elya C."/>
            <person name="Lovett B.R."/>
            <person name="Lee E."/>
            <person name="Macias A.M."/>
            <person name="Hajek A.E."/>
            <person name="De Bivort B.L."/>
            <person name="Kasson M.T."/>
            <person name="De Fine Licht H.H."/>
            <person name="Stajich J.E."/>
        </authorList>
    </citation>
    <scope>NUCLEOTIDE SEQUENCE</scope>
    <source>
        <strain evidence="1">Berkeley</strain>
    </source>
</reference>
<evidence type="ECO:0000313" key="2">
    <source>
        <dbReference type="Proteomes" id="UP001165960"/>
    </source>
</evidence>
<protein>
    <submittedName>
        <fullName evidence="1">Uncharacterized protein</fullName>
    </submittedName>
</protein>
<organism evidence="1 2">
    <name type="scientific">Entomophthora muscae</name>
    <dbReference type="NCBI Taxonomy" id="34485"/>
    <lineage>
        <taxon>Eukaryota</taxon>
        <taxon>Fungi</taxon>
        <taxon>Fungi incertae sedis</taxon>
        <taxon>Zoopagomycota</taxon>
        <taxon>Entomophthoromycotina</taxon>
        <taxon>Entomophthoromycetes</taxon>
        <taxon>Entomophthorales</taxon>
        <taxon>Entomophthoraceae</taxon>
        <taxon>Entomophthora</taxon>
    </lineage>
</organism>
<sequence length="221" mass="24705">MLMLLKFLIISCYVLANNEKVTFLLADSTLQVEGAQIPDAEYSFSLNDINQFPCLVGPKFQLSNQIFMNYQQGPPKSIWVLLEGLKTETKYEARVCFPASTPAIIEFEIWNLSSILKTQDITHAKESYSPELANNAKGFSLALHILIKSEGVSTGLGSLNIGNDFLYNIDLEPVYFSVIPSSAFSLMPMLILMITLGYFLIIFLDQFLNSLPENCKGSHLD</sequence>
<evidence type="ECO:0000313" key="1">
    <source>
        <dbReference type="EMBL" id="KAJ9085594.1"/>
    </source>
</evidence>
<gene>
    <name evidence="1" type="ORF">DSO57_1012392</name>
</gene>
<dbReference type="EMBL" id="QTSX02000754">
    <property type="protein sequence ID" value="KAJ9085594.1"/>
    <property type="molecule type" value="Genomic_DNA"/>
</dbReference>